<proteinExistence type="predicted"/>
<evidence type="ECO:0000313" key="1">
    <source>
        <dbReference type="EMBL" id="CAA9519646.1"/>
    </source>
</evidence>
<dbReference type="EMBL" id="CADCWC010000019">
    <property type="protein sequence ID" value="CAA9519646.1"/>
    <property type="molecule type" value="Genomic_DNA"/>
</dbReference>
<sequence length="119" mass="11981">MTRHVRSGRDSSLEGRGTLVAVARRLPLLAFACLVAGCGGGQEVRPAATATVDASSPPSVVLPAGDGSAAPVVVRDAAPPKDARCRPGRHRVTGSRTAAALGAVGPVVAREAPRVDARV</sequence>
<feature type="non-terminal residue" evidence="1">
    <location>
        <position position="119"/>
    </location>
</feature>
<organism evidence="1">
    <name type="scientific">uncultured Thermoleophilia bacterium</name>
    <dbReference type="NCBI Taxonomy" id="1497501"/>
    <lineage>
        <taxon>Bacteria</taxon>
        <taxon>Bacillati</taxon>
        <taxon>Actinomycetota</taxon>
        <taxon>Thermoleophilia</taxon>
        <taxon>environmental samples</taxon>
    </lineage>
</organism>
<accession>A0A6J4TBT4</accession>
<name>A0A6J4TBT4_9ACTN</name>
<dbReference type="AlphaFoldDB" id="A0A6J4TBT4"/>
<protein>
    <submittedName>
        <fullName evidence="1">Uncharacterized protein</fullName>
    </submittedName>
</protein>
<reference evidence="1" key="1">
    <citation type="submission" date="2020-02" db="EMBL/GenBank/DDBJ databases">
        <authorList>
            <person name="Meier V. D."/>
        </authorList>
    </citation>
    <scope>NUCLEOTIDE SEQUENCE</scope>
    <source>
        <strain evidence="1">AVDCRST_MAG79</strain>
    </source>
</reference>
<gene>
    <name evidence="1" type="ORF">AVDCRST_MAG79-117</name>
</gene>